<name>A0ABR2HAR7_9EUKA</name>
<evidence type="ECO:0000256" key="4">
    <source>
        <dbReference type="RuleBase" id="RU000304"/>
    </source>
</evidence>
<evidence type="ECO:0000256" key="3">
    <source>
        <dbReference type="PROSITE-ProRule" id="PRU10141"/>
    </source>
</evidence>
<comment type="similarity">
    <text evidence="4">Belongs to the protein kinase superfamily.</text>
</comment>
<sequence>MELQGIIDNYEFTNVVLGKGSFAVVKLAIHVPTQEKVAIKIISKATVFSDGQLANQLCREIQALRQCNHLFISKFFDFFEDNNYYYIVQEFAGHGTLLSYVNLRRKLPESQCKKFFIQILSAIEYLHSIKILHRDLKAENVILDSNDNIRLIDFGLCRIFTDIDKFTTTFCGSISYAAPEVIRGEKYSGSADVWAFGVLLYAIANCKLPWDDDNNKKLCQKIVYTEPNYPPTFSPLLIDLLSKMLKKNPEERITISQIKEHPWVSNDYKLPYISNKLNNQEIFDKLQLLGFPKDEVIQNIREGKQTSATTSYEIIKRSKITELLNQKRILQPHIKTIKALSDKSIGSKLPSLNLNNQNSNSNNNNKYLHRISTKEIRDESKFAKNKILDFSKLLNLSKIPKKSFTSRP</sequence>
<evidence type="ECO:0000313" key="6">
    <source>
        <dbReference type="EMBL" id="KAK8842961.1"/>
    </source>
</evidence>
<dbReference type="InterPro" id="IPR011009">
    <property type="entry name" value="Kinase-like_dom_sf"/>
</dbReference>
<comment type="caution">
    <text evidence="6">The sequence shown here is derived from an EMBL/GenBank/DDBJ whole genome shotgun (WGS) entry which is preliminary data.</text>
</comment>
<reference evidence="6 7" key="1">
    <citation type="submission" date="2024-04" db="EMBL/GenBank/DDBJ databases">
        <title>Tritrichomonas musculus Genome.</title>
        <authorList>
            <person name="Alves-Ferreira E."/>
            <person name="Grigg M."/>
            <person name="Lorenzi H."/>
            <person name="Galac M."/>
        </authorList>
    </citation>
    <scope>NUCLEOTIDE SEQUENCE [LARGE SCALE GENOMIC DNA]</scope>
    <source>
        <strain evidence="6 7">EAF2021</strain>
    </source>
</reference>
<evidence type="ECO:0000313" key="7">
    <source>
        <dbReference type="Proteomes" id="UP001470230"/>
    </source>
</evidence>
<keyword evidence="4" id="KW-0723">Serine/threonine-protein kinase</keyword>
<evidence type="ECO:0000256" key="1">
    <source>
        <dbReference type="ARBA" id="ARBA00022741"/>
    </source>
</evidence>
<keyword evidence="4" id="KW-0418">Kinase</keyword>
<dbReference type="InterPro" id="IPR008271">
    <property type="entry name" value="Ser/Thr_kinase_AS"/>
</dbReference>
<proteinExistence type="inferred from homology"/>
<dbReference type="Pfam" id="PF00069">
    <property type="entry name" value="Pkinase"/>
    <property type="match status" value="1"/>
</dbReference>
<feature type="domain" description="Protein kinase" evidence="5">
    <location>
        <begin position="11"/>
        <end position="264"/>
    </location>
</feature>
<protein>
    <recommendedName>
        <fullName evidence="5">Protein kinase domain-containing protein</fullName>
    </recommendedName>
</protein>
<dbReference type="PROSITE" id="PS00108">
    <property type="entry name" value="PROTEIN_KINASE_ST"/>
    <property type="match status" value="1"/>
</dbReference>
<dbReference type="PANTHER" id="PTHR24346">
    <property type="entry name" value="MAP/MICROTUBULE AFFINITY-REGULATING KINASE"/>
    <property type="match status" value="1"/>
</dbReference>
<feature type="binding site" evidence="3">
    <location>
        <position position="40"/>
    </location>
    <ligand>
        <name>ATP</name>
        <dbReference type="ChEBI" id="CHEBI:30616"/>
    </ligand>
</feature>
<accession>A0ABR2HAR7</accession>
<dbReference type="PROSITE" id="PS50011">
    <property type="entry name" value="PROTEIN_KINASE_DOM"/>
    <property type="match status" value="1"/>
</dbReference>
<dbReference type="InterPro" id="IPR000719">
    <property type="entry name" value="Prot_kinase_dom"/>
</dbReference>
<dbReference type="PANTHER" id="PTHR24346:SF30">
    <property type="entry name" value="MATERNAL EMBRYONIC LEUCINE ZIPPER KINASE"/>
    <property type="match status" value="1"/>
</dbReference>
<keyword evidence="2 3" id="KW-0067">ATP-binding</keyword>
<evidence type="ECO:0000256" key="2">
    <source>
        <dbReference type="ARBA" id="ARBA00022840"/>
    </source>
</evidence>
<organism evidence="6 7">
    <name type="scientific">Tritrichomonas musculus</name>
    <dbReference type="NCBI Taxonomy" id="1915356"/>
    <lineage>
        <taxon>Eukaryota</taxon>
        <taxon>Metamonada</taxon>
        <taxon>Parabasalia</taxon>
        <taxon>Tritrichomonadida</taxon>
        <taxon>Tritrichomonadidae</taxon>
        <taxon>Tritrichomonas</taxon>
    </lineage>
</organism>
<dbReference type="InterPro" id="IPR017441">
    <property type="entry name" value="Protein_kinase_ATP_BS"/>
</dbReference>
<dbReference type="EMBL" id="JAPFFF010000037">
    <property type="protein sequence ID" value="KAK8842961.1"/>
    <property type="molecule type" value="Genomic_DNA"/>
</dbReference>
<dbReference type="SMART" id="SM00220">
    <property type="entry name" value="S_TKc"/>
    <property type="match status" value="1"/>
</dbReference>
<evidence type="ECO:0000259" key="5">
    <source>
        <dbReference type="PROSITE" id="PS50011"/>
    </source>
</evidence>
<gene>
    <name evidence="6" type="ORF">M9Y10_025827</name>
</gene>
<dbReference type="Gene3D" id="1.10.510.10">
    <property type="entry name" value="Transferase(Phosphotransferase) domain 1"/>
    <property type="match status" value="1"/>
</dbReference>
<dbReference type="Proteomes" id="UP001470230">
    <property type="component" value="Unassembled WGS sequence"/>
</dbReference>
<keyword evidence="7" id="KW-1185">Reference proteome</keyword>
<dbReference type="CDD" id="cd14003">
    <property type="entry name" value="STKc_AMPK-like"/>
    <property type="match status" value="1"/>
</dbReference>
<keyword evidence="1 3" id="KW-0547">Nucleotide-binding</keyword>
<dbReference type="SUPFAM" id="SSF56112">
    <property type="entry name" value="Protein kinase-like (PK-like)"/>
    <property type="match status" value="1"/>
</dbReference>
<dbReference type="PROSITE" id="PS00107">
    <property type="entry name" value="PROTEIN_KINASE_ATP"/>
    <property type="match status" value="1"/>
</dbReference>
<keyword evidence="4" id="KW-0808">Transferase</keyword>